<comment type="caution">
    <text evidence="3">The sequence shown here is derived from an EMBL/GenBank/DDBJ whole genome shotgun (WGS) entry which is preliminary data.</text>
</comment>
<dbReference type="GO" id="GO:0033356">
    <property type="term" value="P:UDP-L-arabinose metabolic process"/>
    <property type="evidence" value="ECO:0007669"/>
    <property type="project" value="TreeGrafter"/>
</dbReference>
<evidence type="ECO:0008006" key="5">
    <source>
        <dbReference type="Google" id="ProtNLM"/>
    </source>
</evidence>
<organism evidence="3 4">
    <name type="scientific">Haloarcula mannanilytica</name>
    <dbReference type="NCBI Taxonomy" id="2509225"/>
    <lineage>
        <taxon>Archaea</taxon>
        <taxon>Methanobacteriati</taxon>
        <taxon>Methanobacteriota</taxon>
        <taxon>Stenosarchaea group</taxon>
        <taxon>Halobacteria</taxon>
        <taxon>Halobacteriales</taxon>
        <taxon>Haloarculaceae</taxon>
        <taxon>Haloarcula</taxon>
    </lineage>
</organism>
<dbReference type="InterPro" id="IPR037595">
    <property type="entry name" value="RGP_fam"/>
</dbReference>
<protein>
    <recommendedName>
        <fullName evidence="5">Alpha-1 4-glucan-protein synthase</fullName>
    </recommendedName>
</protein>
<dbReference type="EMBL" id="BIXZ01000001">
    <property type="protein sequence ID" value="GCF12223.1"/>
    <property type="molecule type" value="Genomic_DNA"/>
</dbReference>
<keyword evidence="4" id="KW-1185">Reference proteome</keyword>
<dbReference type="PANTHER" id="PTHR31682">
    <property type="entry name" value="UDP-ARABINOSE MUTASE"/>
    <property type="match status" value="1"/>
</dbReference>
<dbReference type="OrthoDB" id="296676at2157"/>
<dbReference type="AlphaFoldDB" id="A0A4C2EHX1"/>
<dbReference type="RefSeq" id="WP_137681933.1">
    <property type="nucleotide sequence ID" value="NZ_BIXZ01000001.1"/>
</dbReference>
<keyword evidence="2" id="KW-0333">Golgi apparatus</keyword>
<accession>A0A4C2EHX1</accession>
<dbReference type="GO" id="GO:0052691">
    <property type="term" value="F:UDP-arabinopyranose mutase activity"/>
    <property type="evidence" value="ECO:0007669"/>
    <property type="project" value="TreeGrafter"/>
</dbReference>
<dbReference type="PANTHER" id="PTHR31682:SF44">
    <property type="entry name" value="UDP-ARABINOPYRANOSE MUTASE 3"/>
    <property type="match status" value="1"/>
</dbReference>
<dbReference type="Proteomes" id="UP000304382">
    <property type="component" value="Unassembled WGS sequence"/>
</dbReference>
<sequence>MTADICVMVPTIRNHECMRSYFQNARDHGFDLDRLFVVLITEDFCDTDAMEQMLDEEGVDGAVYDGTGRETWFADHGASEYSHLIPEASHAQTSFGLLYMWANDYEYGVFIDDDTLPHQDADFFGTHMENLAFEGEIETVSSDEQWVNVLYENEDEHGLYPRGYPYAAMDETVETEQTHVDDVVASQGLWTNVPDLDAVRILMDGDLQGQAQTRTTAEDFGEDFVAAEGQYLTVCSMNLAFRREVIPAFYQLPMDENEWDVGRFDDIWSGVFLKRACDVLGKQIYNGDPLCEHNKAPRSTFSDLTNEVHGLELNEHVWEIVDDAGADADSYAAVFEDIATAMADGDFSDWENGAFLNYCGEFMLDWLACLDELENAATEQVPAAADD</sequence>
<evidence type="ECO:0000256" key="1">
    <source>
        <dbReference type="ARBA" id="ARBA00004555"/>
    </source>
</evidence>
<name>A0A4C2EHX1_9EURY</name>
<evidence type="ECO:0000313" key="3">
    <source>
        <dbReference type="EMBL" id="GCF12223.1"/>
    </source>
</evidence>
<gene>
    <name evidence="3" type="ORF">Harman_01580</name>
</gene>
<reference evidence="3 4" key="1">
    <citation type="submission" date="2019-02" db="EMBL/GenBank/DDBJ databases">
        <title>Haloarcula mannanilyticum sp. nov., a mannan degrading haloarchaeon isolated from commercial salt.</title>
        <authorList>
            <person name="Enomoto S."/>
            <person name="Shimane Y."/>
            <person name="Kamekura M."/>
            <person name="Ito T."/>
            <person name="Moriya O."/>
            <person name="Ihara K."/>
            <person name="Takahashi-Ando N."/>
            <person name="Fukushima Y."/>
            <person name="Yoshida Y."/>
            <person name="Usama R."/>
            <person name="Takai K."/>
            <person name="Minegishi H."/>
        </authorList>
    </citation>
    <scope>NUCLEOTIDE SEQUENCE [LARGE SCALE GENOMIC DNA]</scope>
    <source>
        <strain evidence="3 4">MD130-1</strain>
    </source>
</reference>
<evidence type="ECO:0000313" key="4">
    <source>
        <dbReference type="Proteomes" id="UP000304382"/>
    </source>
</evidence>
<evidence type="ECO:0000256" key="2">
    <source>
        <dbReference type="ARBA" id="ARBA00023034"/>
    </source>
</evidence>
<proteinExistence type="predicted"/>
<dbReference type="Pfam" id="PF03214">
    <property type="entry name" value="RGP"/>
    <property type="match status" value="1"/>
</dbReference>
<comment type="subcellular location">
    <subcellularLocation>
        <location evidence="1">Golgi apparatus</location>
    </subcellularLocation>
</comment>
<dbReference type="GO" id="GO:0005829">
    <property type="term" value="C:cytosol"/>
    <property type="evidence" value="ECO:0007669"/>
    <property type="project" value="TreeGrafter"/>
</dbReference>